<keyword evidence="5" id="KW-1185">Reference proteome</keyword>
<comment type="caution">
    <text evidence="4">The sequence shown here is derived from an EMBL/GenBank/DDBJ whole genome shotgun (WGS) entry which is preliminary data.</text>
</comment>
<evidence type="ECO:0000313" key="4">
    <source>
        <dbReference type="EMBL" id="KAJ2851575.1"/>
    </source>
</evidence>
<dbReference type="SMART" id="SM00323">
    <property type="entry name" value="RasGAP"/>
    <property type="match status" value="1"/>
</dbReference>
<feature type="domain" description="Ras-GAP" evidence="3">
    <location>
        <begin position="735"/>
        <end position="934"/>
    </location>
</feature>
<proteinExistence type="predicted"/>
<accession>A0A9W8LZG8</accession>
<dbReference type="EMBL" id="JANBUW010000011">
    <property type="protein sequence ID" value="KAJ2851575.1"/>
    <property type="molecule type" value="Genomic_DNA"/>
</dbReference>
<dbReference type="GO" id="GO:0005096">
    <property type="term" value="F:GTPase activator activity"/>
    <property type="evidence" value="ECO:0007669"/>
    <property type="project" value="UniProtKB-KW"/>
</dbReference>
<dbReference type="InterPro" id="IPR008936">
    <property type="entry name" value="Rho_GTPase_activation_prot"/>
</dbReference>
<dbReference type="InterPro" id="IPR039360">
    <property type="entry name" value="Ras_GTPase"/>
</dbReference>
<dbReference type="OrthoDB" id="775356at2759"/>
<dbReference type="PROSITE" id="PS50018">
    <property type="entry name" value="RAS_GTPASE_ACTIV_2"/>
    <property type="match status" value="1"/>
</dbReference>
<feature type="compositionally biased region" description="Low complexity" evidence="2">
    <location>
        <begin position="39"/>
        <end position="60"/>
    </location>
</feature>
<dbReference type="Pfam" id="PF00616">
    <property type="entry name" value="RasGAP"/>
    <property type="match status" value="1"/>
</dbReference>
<organism evidence="4 5">
    <name type="scientific">Coemansia brasiliensis</name>
    <dbReference type="NCBI Taxonomy" id="2650707"/>
    <lineage>
        <taxon>Eukaryota</taxon>
        <taxon>Fungi</taxon>
        <taxon>Fungi incertae sedis</taxon>
        <taxon>Zoopagomycota</taxon>
        <taxon>Kickxellomycotina</taxon>
        <taxon>Kickxellomycetes</taxon>
        <taxon>Kickxellales</taxon>
        <taxon>Kickxellaceae</taxon>
        <taxon>Coemansia</taxon>
    </lineage>
</organism>
<dbReference type="SUPFAM" id="SSF48350">
    <property type="entry name" value="GTPase activation domain, GAP"/>
    <property type="match status" value="1"/>
</dbReference>
<dbReference type="Proteomes" id="UP001139887">
    <property type="component" value="Unassembled WGS sequence"/>
</dbReference>
<sequence length="1163" mass="127361">MKHHIHSSPGAALQRIKRAISTYRLPSPRVRKASNRPYASGSLRQQASSSAQHLSTSTSGKHSDMAKIGYLMVCDKRQGDITYSIELCAVNLQGQVVRVDEDDTQVSVLFEIQRTARRLVSRVSRSQQAIEVIDMGTGKAIVYLQATSRGETKAWLIAMREVTDCDDSAKHPINPGSPMGSKNGWEVVDVGGNSCCSMKPPVPFLHHSPPKITLLLSKQSPKPPHLVQALIQALLPKPPCAVDPQSSSISRPLSFVRIMNDRLPSSPAVHVVMAGVVYLRMLDDDILCPTPHVLAPHCEWQPYMGVLAKCSDFVSLFLFDIDGTMVVEIAEIDIGKLTTQDIQVLDDSVFADTFGFSINLEAIVHEISSSSTEHVSSIRHSSVKSATASCNINKECNQSSSICFSDKQAADKLSLFDEASLKNSRHHSADVYACRRSRSLSHISGPNGLNSSRAASDGDRASIMQAESARTPQILYFSTHQACERNRWVSQLRQYAQSPLAPTDSMRINGLKSPSFRVERCLWIKMHQVHGLSQPANITAAILADGHLLARTDTATSSNGSLRLGGASYCFGKLNLIRRGVNVVVLQKKGTEYRVVGQCLIPISMLRRGHSYDGWYPLTYGGESLSPLLPFALDIKPARKRWLNTHRRKRAKSVKSSSDANMAAATGDALPLAEGDQPAAACEAAAPFRSGDIHIQLCYDETVVLRQPMYEDVVVLLLHTDPTLIFRLASMHPNSADWLIETVTKIAISLNSAESWIECLVCHELEMRAERDPALLFRGTSVATRAVDTLMKVVGLEFVDRLIGDVVRDIISNEYACEVDPARLPDSNNIDVHWEALNRLLQMLWQGIEDGAYTCPSILRKTFACIRSSTTLFYGNRVPHSQVQYSCISGFVFLRLLCPAMLSPKAFGLISQTPSALSLRTLTLLAKGIQCAANLSDFSCKEPYMQPMDGFVQHCIPRLKAFIDSIAVELPLVENLDKPETWGIDGEYELAVFCAFIYSSRSHIREELAAQCCLETPGPTTGVCTSMPASPIVPSDSQFGLNISGPPSQGIGLNINSGSSQLRQLSDTYAWPKRKAGHIDTAQTELQTTPSLSDTLTSSTLAKPTANESAFAKHFGSPLDFIACSSVELLVRECEAVQSYVNICIESSPELTAHISAPDDEPL</sequence>
<reference evidence="4" key="1">
    <citation type="submission" date="2022-07" db="EMBL/GenBank/DDBJ databases">
        <title>Phylogenomic reconstructions and comparative analyses of Kickxellomycotina fungi.</title>
        <authorList>
            <person name="Reynolds N.K."/>
            <person name="Stajich J.E."/>
            <person name="Barry K."/>
            <person name="Grigoriev I.V."/>
            <person name="Crous P."/>
            <person name="Smith M.E."/>
        </authorList>
    </citation>
    <scope>NUCLEOTIDE SEQUENCE</scope>
    <source>
        <strain evidence="4">NRRL 1566</strain>
    </source>
</reference>
<evidence type="ECO:0000259" key="3">
    <source>
        <dbReference type="PROSITE" id="PS50018"/>
    </source>
</evidence>
<name>A0A9W8LZG8_9FUNG</name>
<dbReference type="PANTHER" id="PTHR10194">
    <property type="entry name" value="RAS GTPASE-ACTIVATING PROTEINS"/>
    <property type="match status" value="1"/>
</dbReference>
<dbReference type="InterPro" id="IPR001936">
    <property type="entry name" value="RasGAP_dom"/>
</dbReference>
<protein>
    <submittedName>
        <fullName evidence="4">Ras GTPase-activating protein 1</fullName>
    </submittedName>
</protein>
<dbReference type="PANTHER" id="PTHR10194:SF60">
    <property type="entry name" value="RAS GTPASE-ACTIVATING PROTEIN RASKOL"/>
    <property type="match status" value="1"/>
</dbReference>
<dbReference type="Gene3D" id="1.10.506.10">
    <property type="entry name" value="GTPase Activation - p120gap, domain 1"/>
    <property type="match status" value="2"/>
</dbReference>
<evidence type="ECO:0000256" key="1">
    <source>
        <dbReference type="ARBA" id="ARBA00022468"/>
    </source>
</evidence>
<gene>
    <name evidence="4" type="primary">RASA1</name>
    <name evidence="4" type="ORF">IWW36_001059</name>
</gene>
<keyword evidence="1" id="KW-0343">GTPase activation</keyword>
<feature type="region of interest" description="Disordered" evidence="2">
    <location>
        <begin position="24"/>
        <end position="62"/>
    </location>
</feature>
<evidence type="ECO:0000313" key="5">
    <source>
        <dbReference type="Proteomes" id="UP001139887"/>
    </source>
</evidence>
<dbReference type="AlphaFoldDB" id="A0A9W8LZG8"/>
<evidence type="ECO:0000256" key="2">
    <source>
        <dbReference type="SAM" id="MobiDB-lite"/>
    </source>
</evidence>